<feature type="binding site" evidence="10">
    <location>
        <position position="248"/>
    </location>
    <ligand>
        <name>Zn(2+)</name>
        <dbReference type="ChEBI" id="CHEBI:29105"/>
        <note>catalytic</note>
    </ligand>
</feature>
<gene>
    <name evidence="14" type="primary">ADAMTS12</name>
</gene>
<keyword evidence="9" id="KW-0325">Glycoprotein</keyword>
<dbReference type="CDD" id="cd04273">
    <property type="entry name" value="ZnMc_ADAMTS_like"/>
    <property type="match status" value="1"/>
</dbReference>
<dbReference type="PROSITE" id="PS50215">
    <property type="entry name" value="ADAM_MEPRO"/>
    <property type="match status" value="1"/>
</dbReference>
<keyword evidence="5" id="KW-0378">Hydrolase</keyword>
<evidence type="ECO:0000256" key="10">
    <source>
        <dbReference type="PROSITE-ProRule" id="PRU00276"/>
    </source>
</evidence>
<evidence type="ECO:0000256" key="7">
    <source>
        <dbReference type="ARBA" id="ARBA00023049"/>
    </source>
</evidence>
<feature type="domain" description="Peptidase M12B" evidence="12">
    <location>
        <begin position="92"/>
        <end position="302"/>
    </location>
</feature>
<dbReference type="Proteomes" id="UP000694871">
    <property type="component" value="Unplaced"/>
</dbReference>
<dbReference type="InterPro" id="IPR045371">
    <property type="entry name" value="ADAMTS_CR_3"/>
</dbReference>
<sequence>MPATQSTWRSVIQVASGVKANLYRLLWNTAFSLTSSYFHMGEEMTDSSSTQTMSPFGETLSFFRQQELRREKWERNRLRTRATSRRSVSKERWVETLVVADSKMIEYHGSENVESYILTIINMVSGLFHDPSIGNAIHIVLVRLILLEEEERGLKIVHHADKTLASFCKWQKSINPKSDANALHHDVAVLLTRKDICAGMNRPCETLGLSHLSGMCQPHRSCNINEDSGLPLAFTIAHELGHSFGIQHDGKENDCESVGRHPYIMSRQLQYDPSPLTWSRCSREYITRFLDRGWGFCLDDVPKKKDLKPPFIAPGVIYDVHHQCQLQYGPNATFCDQVDNICQTLWCAVKGSCRSKLDAAADGTRCGENKWCLSGECITVGKSPEPVNGAWGSWSAWSHCTRTCGAGIQTAERQCNNPEPQFGGKYCTGERKRYHMCNIKTCPKSVPNFRQMQCSEFDTVAYKNEFYQWIPIYNTDNPCELHCRPANYHFSEKMLDAVIDGTPCFEGNNSRDVCVNGMCQSVGCDYEINSNSTEDRCGVCLGDGTSCQTVMITFNQSEGLGYVDIGLIPKGARNIRVVEVEEAGNFLALRSKDPEKYYLNGGFIIQWNGDYKVAGTTFQYDRKGDLENLTATGPTNESLWLQLLFQENNPGIKYEYTVGKDWNSENEVEEPEYFWQYSSWTGCSVTCGKGFQRQIVRCVKKGKGVVKSLFCDPDTQPNGRQKKCIEEDCPPRWWAGEWQKCSTDCGPTGEKKRTVLCIQTMGLDEQALPAEDCHHLLKPKTHLSCNRDILCPSDWTVSNWTECTVTCGGGIRTRNVTCTKNNGEPCNISKKPHSKALCGLQQCPSIRRLQFPHFRVHGGKIIRTGANPRSGPMDKPPNPKPSPRIMTPTVPNPKYVTLMPTSFNLMNFSQEEDSEAKILQRGRSSNRIEQKPSANDETSMGMLPNASNYLEESRDLHTDAYWMVGNWSDCSTTCGVGAFWRAVECSTKNESDCRHIKKPDPARRCYLPPCAQWKAGEWSKCSSNCSGGFKTRAAYCIDIRDNRVLRPFHCQLKGRKPQLNVSCNTEPCLEWRAEAWDECSASCGGGVQQRAVQCISVEDNAPKDKSVCEHHSKPPGSRMCNLQECLETTSGFDSMAPLLSFFQNPV</sequence>
<dbReference type="GeneID" id="107119900"/>
<keyword evidence="13" id="KW-1185">Reference proteome</keyword>
<dbReference type="InterPro" id="IPR036383">
    <property type="entry name" value="TSP1_rpt_sf"/>
</dbReference>
<dbReference type="SMART" id="SM00209">
    <property type="entry name" value="TSP1"/>
    <property type="match status" value="7"/>
</dbReference>
<feature type="binding site" evidence="10">
    <location>
        <position position="242"/>
    </location>
    <ligand>
        <name>Zn(2+)</name>
        <dbReference type="ChEBI" id="CHEBI:29105"/>
        <note>catalytic</note>
    </ligand>
</feature>
<evidence type="ECO:0000313" key="14">
    <source>
        <dbReference type="RefSeq" id="XP_015278006.1"/>
    </source>
</evidence>
<dbReference type="SUPFAM" id="SSF82895">
    <property type="entry name" value="TSP-1 type 1 repeat"/>
    <property type="match status" value="7"/>
</dbReference>
<keyword evidence="3" id="KW-0645">Protease</keyword>
<dbReference type="PANTHER" id="PTHR13723:SF189">
    <property type="entry name" value="A DISINTEGRIN AND METALLOPROTEINASE WITH THROMBOSPONDIN MOTIFS 12"/>
    <property type="match status" value="1"/>
</dbReference>
<dbReference type="Pfam" id="PF00090">
    <property type="entry name" value="TSP_1"/>
    <property type="match status" value="1"/>
</dbReference>
<dbReference type="InterPro" id="IPR041645">
    <property type="entry name" value="ADAMTS_CR_2"/>
</dbReference>
<dbReference type="Gene3D" id="2.60.120.830">
    <property type="match status" value="1"/>
</dbReference>
<dbReference type="InterPro" id="IPR001590">
    <property type="entry name" value="Peptidase_M12B"/>
</dbReference>
<evidence type="ECO:0000256" key="6">
    <source>
        <dbReference type="ARBA" id="ARBA00022833"/>
    </source>
</evidence>
<feature type="region of interest" description="Disordered" evidence="11">
    <location>
        <begin position="921"/>
        <end position="944"/>
    </location>
</feature>
<dbReference type="Gene3D" id="3.40.1620.60">
    <property type="match status" value="1"/>
</dbReference>
<evidence type="ECO:0000313" key="13">
    <source>
        <dbReference type="Proteomes" id="UP000694871"/>
    </source>
</evidence>
<dbReference type="InterPro" id="IPR050439">
    <property type="entry name" value="ADAMTS_ADAMTS-like"/>
</dbReference>
<evidence type="ECO:0000256" key="11">
    <source>
        <dbReference type="SAM" id="MobiDB-lite"/>
    </source>
</evidence>
<dbReference type="PRINTS" id="PR01857">
    <property type="entry name" value="ADAMTSFAMILY"/>
</dbReference>
<name>A0ABM1KWB9_GEKJA</name>
<reference evidence="14" key="1">
    <citation type="submission" date="2025-08" db="UniProtKB">
        <authorList>
            <consortium name="RefSeq"/>
        </authorList>
    </citation>
    <scope>IDENTIFICATION</scope>
</reference>
<evidence type="ECO:0000259" key="12">
    <source>
        <dbReference type="PROSITE" id="PS50215"/>
    </source>
</evidence>
<feature type="active site" evidence="10">
    <location>
        <position position="239"/>
    </location>
</feature>
<dbReference type="Gene3D" id="3.40.390.10">
    <property type="entry name" value="Collagenase (Catalytic Domain)"/>
    <property type="match status" value="1"/>
</dbReference>
<feature type="compositionally biased region" description="Polar residues" evidence="11">
    <location>
        <begin position="922"/>
        <end position="938"/>
    </location>
</feature>
<evidence type="ECO:0000256" key="5">
    <source>
        <dbReference type="ARBA" id="ARBA00022801"/>
    </source>
</evidence>
<evidence type="ECO:0000256" key="1">
    <source>
        <dbReference type="ARBA" id="ARBA00004613"/>
    </source>
</evidence>
<organism evidence="13 14">
    <name type="scientific">Gekko japonicus</name>
    <name type="common">Schlegel's Japanese gecko</name>
    <dbReference type="NCBI Taxonomy" id="146911"/>
    <lineage>
        <taxon>Eukaryota</taxon>
        <taxon>Metazoa</taxon>
        <taxon>Chordata</taxon>
        <taxon>Craniata</taxon>
        <taxon>Vertebrata</taxon>
        <taxon>Euteleostomi</taxon>
        <taxon>Lepidosauria</taxon>
        <taxon>Squamata</taxon>
        <taxon>Bifurcata</taxon>
        <taxon>Gekkota</taxon>
        <taxon>Gekkonidae</taxon>
        <taxon>Gekkoninae</taxon>
        <taxon>Gekko</taxon>
    </lineage>
</organism>
<keyword evidence="7 14" id="KW-0482">Metalloprotease</keyword>
<dbReference type="Pfam" id="PF19236">
    <property type="entry name" value="ADAMTS_CR_3"/>
    <property type="match status" value="1"/>
</dbReference>
<keyword evidence="4 10" id="KW-0479">Metal-binding</keyword>
<proteinExistence type="predicted"/>
<accession>A0ABM1KWB9</accession>
<dbReference type="InterPro" id="IPR010294">
    <property type="entry name" value="ADAMTS_spacer1"/>
</dbReference>
<dbReference type="InterPro" id="IPR000884">
    <property type="entry name" value="TSP1_rpt"/>
</dbReference>
<evidence type="ECO:0000256" key="8">
    <source>
        <dbReference type="ARBA" id="ARBA00023157"/>
    </source>
</evidence>
<feature type="region of interest" description="Disordered" evidence="11">
    <location>
        <begin position="861"/>
        <end position="890"/>
    </location>
</feature>
<dbReference type="Gene3D" id="2.20.100.10">
    <property type="entry name" value="Thrombospondin type-1 (TSP1) repeat"/>
    <property type="match status" value="7"/>
</dbReference>
<comment type="caution">
    <text evidence="10">Lacks conserved residue(s) required for the propagation of feature annotation.</text>
</comment>
<dbReference type="InterPro" id="IPR024079">
    <property type="entry name" value="MetalloPept_cat_dom_sf"/>
</dbReference>
<dbReference type="PROSITE" id="PS50092">
    <property type="entry name" value="TSP1"/>
    <property type="match status" value="5"/>
</dbReference>
<comment type="subcellular location">
    <subcellularLocation>
        <location evidence="1">Secreted</location>
    </subcellularLocation>
</comment>
<dbReference type="PANTHER" id="PTHR13723">
    <property type="entry name" value="ADAMTS A DISINTEGRIN AND METALLOPROTEASE WITH THROMBOSPONDIN MOTIFS PROTEASE"/>
    <property type="match status" value="1"/>
</dbReference>
<protein>
    <submittedName>
        <fullName evidence="14">A disintegrin and metalloproteinase with thrombospondin motifs 12</fullName>
    </submittedName>
</protein>
<evidence type="ECO:0000256" key="9">
    <source>
        <dbReference type="ARBA" id="ARBA00023180"/>
    </source>
</evidence>
<feature type="binding site" evidence="10">
    <location>
        <position position="238"/>
    </location>
    <ligand>
        <name>Zn(2+)</name>
        <dbReference type="ChEBI" id="CHEBI:29105"/>
        <note>catalytic</note>
    </ligand>
</feature>
<dbReference type="InterPro" id="IPR013273">
    <property type="entry name" value="ADAMTS/ADAMTS-like"/>
</dbReference>
<dbReference type="SUPFAM" id="SSF55486">
    <property type="entry name" value="Metalloproteases ('zincins'), catalytic domain"/>
    <property type="match status" value="1"/>
</dbReference>
<keyword evidence="6 10" id="KW-0862">Zinc</keyword>
<dbReference type="GO" id="GO:0008237">
    <property type="term" value="F:metallopeptidase activity"/>
    <property type="evidence" value="ECO:0007669"/>
    <property type="project" value="UniProtKB-KW"/>
</dbReference>
<evidence type="ECO:0000256" key="2">
    <source>
        <dbReference type="ARBA" id="ARBA00022525"/>
    </source>
</evidence>
<dbReference type="Pfam" id="PF01421">
    <property type="entry name" value="Reprolysin"/>
    <property type="match status" value="1"/>
</dbReference>
<keyword evidence="8" id="KW-1015">Disulfide bond</keyword>
<keyword evidence="2" id="KW-0964">Secreted</keyword>
<evidence type="ECO:0000256" key="4">
    <source>
        <dbReference type="ARBA" id="ARBA00022723"/>
    </source>
</evidence>
<dbReference type="Pfam" id="PF17771">
    <property type="entry name" value="ADAMTS_CR_2"/>
    <property type="match status" value="1"/>
</dbReference>
<evidence type="ECO:0000256" key="3">
    <source>
        <dbReference type="ARBA" id="ARBA00022670"/>
    </source>
</evidence>
<dbReference type="Pfam" id="PF05986">
    <property type="entry name" value="ADAMTS_spacer1"/>
    <property type="match status" value="1"/>
</dbReference>
<dbReference type="RefSeq" id="XP_015278006.1">
    <property type="nucleotide sequence ID" value="XM_015422520.1"/>
</dbReference>
<dbReference type="Pfam" id="PF19030">
    <property type="entry name" value="TSP1_ADAMTS"/>
    <property type="match status" value="6"/>
</dbReference>